<dbReference type="SUPFAM" id="SSF47413">
    <property type="entry name" value="lambda repressor-like DNA-binding domains"/>
    <property type="match status" value="1"/>
</dbReference>
<feature type="domain" description="HTH cro/C1-type" evidence="1">
    <location>
        <begin position="13"/>
        <end position="65"/>
    </location>
</feature>
<evidence type="ECO:0000259" key="1">
    <source>
        <dbReference type="PROSITE" id="PS50943"/>
    </source>
</evidence>
<reference evidence="2 3" key="1">
    <citation type="journal article" date="2011" name="Int. J. Syst. Evol. Microbiol.">
        <title>Zhongshania antarctica gen. nov., sp. nov. and Zhongshania guokunii sp. nov., gammaproteobacteria respectively isolated from coastal attached (fast) ice and surface seawater of the Antarctic.</title>
        <authorList>
            <person name="Li H.J."/>
            <person name="Zhang X.Y."/>
            <person name="Chen C.X."/>
            <person name="Zhang Y.J."/>
            <person name="Gao Z.M."/>
            <person name="Yu Y."/>
            <person name="Chen X.L."/>
            <person name="Chen B."/>
            <person name="Zhang Y.Z."/>
        </authorList>
    </citation>
    <scope>NUCLEOTIDE SEQUENCE [LARGE SCALE GENOMIC DNA]</scope>
    <source>
        <strain evidence="2 3">15-R06ZXC-3</strain>
    </source>
</reference>
<dbReference type="Proteomes" id="UP001557465">
    <property type="component" value="Unassembled WGS sequence"/>
</dbReference>
<sequence length="114" mass="13165">MERFFIMSLVWILKDRRRMLGLSQAQVAKRAGISIPTLRELETSQGTIRSLTAVLAVLDLRWAWAQAPRVLLRRFVNAANFSRFRRPNWPAALVSAVSQSLILKRPSWVAFRRC</sequence>
<accession>A0ABV3TS92</accession>
<evidence type="ECO:0000313" key="3">
    <source>
        <dbReference type="Proteomes" id="UP001557465"/>
    </source>
</evidence>
<dbReference type="SMART" id="SM00530">
    <property type="entry name" value="HTH_XRE"/>
    <property type="match status" value="1"/>
</dbReference>
<dbReference type="InterPro" id="IPR001387">
    <property type="entry name" value="Cro/C1-type_HTH"/>
</dbReference>
<dbReference type="InterPro" id="IPR010982">
    <property type="entry name" value="Lambda_DNA-bd_dom_sf"/>
</dbReference>
<name>A0ABV3TS92_9RHOB</name>
<protein>
    <submittedName>
        <fullName evidence="2">Helix-turn-helix domain-containing protein</fullName>
    </submittedName>
</protein>
<dbReference type="EMBL" id="JBFRYC010000022">
    <property type="protein sequence ID" value="MEX1663639.1"/>
    <property type="molecule type" value="Genomic_DNA"/>
</dbReference>
<dbReference type="Pfam" id="PF13560">
    <property type="entry name" value="HTH_31"/>
    <property type="match status" value="1"/>
</dbReference>
<dbReference type="RefSeq" id="WP_368393140.1">
    <property type="nucleotide sequence ID" value="NZ_JBFRYC010000022.1"/>
</dbReference>
<gene>
    <name evidence="2" type="ORF">AB4874_18800</name>
</gene>
<dbReference type="Gene3D" id="1.10.260.40">
    <property type="entry name" value="lambda repressor-like DNA-binding domains"/>
    <property type="match status" value="1"/>
</dbReference>
<dbReference type="CDD" id="cd00093">
    <property type="entry name" value="HTH_XRE"/>
    <property type="match status" value="1"/>
</dbReference>
<comment type="caution">
    <text evidence="2">The sequence shown here is derived from an EMBL/GenBank/DDBJ whole genome shotgun (WGS) entry which is preliminary data.</text>
</comment>
<evidence type="ECO:0000313" key="2">
    <source>
        <dbReference type="EMBL" id="MEX1663639.1"/>
    </source>
</evidence>
<keyword evidence="3" id="KW-1185">Reference proteome</keyword>
<organism evidence="2 3">
    <name type="scientific">Thioclava arctica</name>
    <dbReference type="NCBI Taxonomy" id="3238301"/>
    <lineage>
        <taxon>Bacteria</taxon>
        <taxon>Pseudomonadati</taxon>
        <taxon>Pseudomonadota</taxon>
        <taxon>Alphaproteobacteria</taxon>
        <taxon>Rhodobacterales</taxon>
        <taxon>Paracoccaceae</taxon>
        <taxon>Thioclava</taxon>
    </lineage>
</organism>
<proteinExistence type="predicted"/>
<dbReference type="PROSITE" id="PS50943">
    <property type="entry name" value="HTH_CROC1"/>
    <property type="match status" value="1"/>
</dbReference>